<evidence type="ECO:0000256" key="1">
    <source>
        <dbReference type="SAM" id="SignalP"/>
    </source>
</evidence>
<name>A0ABS7VKE1_9HYPH</name>
<feature type="chain" id="PRO_5045718953" evidence="1">
    <location>
        <begin position="24"/>
        <end position="261"/>
    </location>
</feature>
<dbReference type="SUPFAM" id="SSF52096">
    <property type="entry name" value="ClpP/crotonase"/>
    <property type="match status" value="1"/>
</dbReference>
<proteinExistence type="predicted"/>
<gene>
    <name evidence="2" type="ORF">K9B37_03770</name>
</gene>
<protein>
    <submittedName>
        <fullName evidence="2">Uncharacterized protein</fullName>
    </submittedName>
</protein>
<evidence type="ECO:0000313" key="3">
    <source>
        <dbReference type="Proteomes" id="UP000704176"/>
    </source>
</evidence>
<comment type="caution">
    <text evidence="2">The sequence shown here is derived from an EMBL/GenBank/DDBJ whole genome shotgun (WGS) entry which is preliminary data.</text>
</comment>
<dbReference type="InterPro" id="IPR029045">
    <property type="entry name" value="ClpP/crotonase-like_dom_sf"/>
</dbReference>
<feature type="signal peptide" evidence="1">
    <location>
        <begin position="1"/>
        <end position="23"/>
    </location>
</feature>
<accession>A0ABS7VKE1</accession>
<reference evidence="2 3" key="1">
    <citation type="submission" date="2021-09" db="EMBL/GenBank/DDBJ databases">
        <title>The complete genome sequence of a new microorganism.</title>
        <authorList>
            <person name="Zi Z."/>
        </authorList>
    </citation>
    <scope>NUCLEOTIDE SEQUENCE [LARGE SCALE GENOMIC DNA]</scope>
    <source>
        <strain evidence="2 3">WGZ8</strain>
    </source>
</reference>
<dbReference type="EMBL" id="JAIRBM010000002">
    <property type="protein sequence ID" value="MBZ6075413.1"/>
    <property type="molecule type" value="Genomic_DNA"/>
</dbReference>
<dbReference type="Proteomes" id="UP000704176">
    <property type="component" value="Unassembled WGS sequence"/>
</dbReference>
<keyword evidence="3" id="KW-1185">Reference proteome</keyword>
<organism evidence="2 3">
    <name type="scientific">Microvirga puerhi</name>
    <dbReference type="NCBI Taxonomy" id="2876078"/>
    <lineage>
        <taxon>Bacteria</taxon>
        <taxon>Pseudomonadati</taxon>
        <taxon>Pseudomonadota</taxon>
        <taxon>Alphaproteobacteria</taxon>
        <taxon>Hyphomicrobiales</taxon>
        <taxon>Methylobacteriaceae</taxon>
        <taxon>Microvirga</taxon>
    </lineage>
</organism>
<dbReference type="RefSeq" id="WP_224311452.1">
    <property type="nucleotide sequence ID" value="NZ_JAIRBM010000002.1"/>
</dbReference>
<keyword evidence="1" id="KW-0732">Signal</keyword>
<dbReference type="Gene3D" id="3.90.226.10">
    <property type="entry name" value="2-enoyl-CoA Hydratase, Chain A, domain 1"/>
    <property type="match status" value="1"/>
</dbReference>
<sequence length="261" mass="28613">MFEVLLFPLIAVALLPSLGDAHAAEVTDKRRGTMTFTSRDVSEICKDCSVVQASGTFGTGTIAAYHEFAQRNFFKKNIYFVLDSPGGSMNAALHLGTILRELNANTIVGQAVVRRGEVEIEPARCTSACVFAFAGGTTRSTSSGSRLGVHSWMPADAVDTESSEGKVHKPRLMDQKAVGELQRQTAVYLKYLQAMGIDLRIAVPMLQTPYERMAWLSRRDQSLWSLITVDSRLSTPADRTWPILFLPQTASARNKALTKSP</sequence>
<evidence type="ECO:0000313" key="2">
    <source>
        <dbReference type="EMBL" id="MBZ6075413.1"/>
    </source>
</evidence>